<evidence type="ECO:0000313" key="11">
    <source>
        <dbReference type="Proteomes" id="UP000320791"/>
    </source>
</evidence>
<dbReference type="InterPro" id="IPR011701">
    <property type="entry name" value="MFS"/>
</dbReference>
<dbReference type="EMBL" id="VOHM01000016">
    <property type="protein sequence ID" value="TWT24510.1"/>
    <property type="molecule type" value="Genomic_DNA"/>
</dbReference>
<evidence type="ECO:0000256" key="3">
    <source>
        <dbReference type="ARBA" id="ARBA00022448"/>
    </source>
</evidence>
<keyword evidence="7 8" id="KW-0472">Membrane</keyword>
<comment type="caution">
    <text evidence="10">The sequence shown here is derived from an EMBL/GenBank/DDBJ whole genome shotgun (WGS) entry which is preliminary data.</text>
</comment>
<feature type="transmembrane region" description="Helical" evidence="8">
    <location>
        <begin position="169"/>
        <end position="191"/>
    </location>
</feature>
<dbReference type="PRINTS" id="PR01036">
    <property type="entry name" value="TCRTETB"/>
</dbReference>
<protein>
    <submittedName>
        <fullName evidence="10">Multidrug effflux MFS transporter</fullName>
    </submittedName>
</protein>
<keyword evidence="6 8" id="KW-1133">Transmembrane helix</keyword>
<evidence type="ECO:0000256" key="4">
    <source>
        <dbReference type="ARBA" id="ARBA00022475"/>
    </source>
</evidence>
<dbReference type="InterPro" id="IPR004812">
    <property type="entry name" value="Efflux_drug-R_Bcr/CmlA"/>
</dbReference>
<dbReference type="InterPro" id="IPR050189">
    <property type="entry name" value="MFS_Efflux_Transporters"/>
</dbReference>
<dbReference type="PROSITE" id="PS50850">
    <property type="entry name" value="MFS"/>
    <property type="match status" value="1"/>
</dbReference>
<evidence type="ECO:0000256" key="2">
    <source>
        <dbReference type="ARBA" id="ARBA00006236"/>
    </source>
</evidence>
<dbReference type="CDD" id="cd17320">
    <property type="entry name" value="MFS_MdfA_MDR_like"/>
    <property type="match status" value="1"/>
</dbReference>
<feature type="transmembrane region" description="Helical" evidence="8">
    <location>
        <begin position="52"/>
        <end position="70"/>
    </location>
</feature>
<feature type="transmembrane region" description="Helical" evidence="8">
    <location>
        <begin position="12"/>
        <end position="32"/>
    </location>
</feature>
<reference evidence="10 11" key="1">
    <citation type="submission" date="2019-08" db="EMBL/GenBank/DDBJ databases">
        <authorList>
            <person name="Lei W."/>
        </authorList>
    </citation>
    <scope>NUCLEOTIDE SEQUENCE [LARGE SCALE GENOMIC DNA]</scope>
    <source>
        <strain evidence="10 11">CCUG 58627</strain>
    </source>
</reference>
<feature type="transmembrane region" description="Helical" evidence="8">
    <location>
        <begin position="226"/>
        <end position="246"/>
    </location>
</feature>
<feature type="domain" description="Major facilitator superfamily (MFS) profile" evidence="9">
    <location>
        <begin position="15"/>
        <end position="398"/>
    </location>
</feature>
<dbReference type="NCBIfam" id="TIGR00710">
    <property type="entry name" value="efflux_Bcr_CflA"/>
    <property type="match status" value="1"/>
</dbReference>
<feature type="transmembrane region" description="Helical" evidence="8">
    <location>
        <begin position="82"/>
        <end position="102"/>
    </location>
</feature>
<comment type="subcellular location">
    <subcellularLocation>
        <location evidence="1">Cell membrane</location>
        <topology evidence="1">Multi-pass membrane protein</topology>
    </subcellularLocation>
</comment>
<feature type="transmembrane region" description="Helical" evidence="8">
    <location>
        <begin position="348"/>
        <end position="369"/>
    </location>
</feature>
<organism evidence="10 11">
    <name type="scientific">Corynebacterium canis</name>
    <dbReference type="NCBI Taxonomy" id="679663"/>
    <lineage>
        <taxon>Bacteria</taxon>
        <taxon>Bacillati</taxon>
        <taxon>Actinomycetota</taxon>
        <taxon>Actinomycetes</taxon>
        <taxon>Mycobacteriales</taxon>
        <taxon>Corynebacteriaceae</taxon>
        <taxon>Corynebacterium</taxon>
    </lineage>
</organism>
<dbReference type="Proteomes" id="UP000320791">
    <property type="component" value="Unassembled WGS sequence"/>
</dbReference>
<evidence type="ECO:0000256" key="6">
    <source>
        <dbReference type="ARBA" id="ARBA00022989"/>
    </source>
</evidence>
<dbReference type="RefSeq" id="WP_146324609.1">
    <property type="nucleotide sequence ID" value="NZ_BAABLR010000070.1"/>
</dbReference>
<keyword evidence="4" id="KW-1003">Cell membrane</keyword>
<dbReference type="InterPro" id="IPR005829">
    <property type="entry name" value="Sugar_transporter_CS"/>
</dbReference>
<dbReference type="OrthoDB" id="9814303at2"/>
<feature type="transmembrane region" description="Helical" evidence="8">
    <location>
        <begin position="291"/>
        <end position="313"/>
    </location>
</feature>
<dbReference type="GO" id="GO:0042910">
    <property type="term" value="F:xenobiotic transmembrane transporter activity"/>
    <property type="evidence" value="ECO:0007669"/>
    <property type="project" value="InterPro"/>
</dbReference>
<accession>A0A5C5UGB8</accession>
<keyword evidence="11" id="KW-1185">Reference proteome</keyword>
<keyword evidence="5 8" id="KW-0812">Transmembrane</keyword>
<keyword evidence="3" id="KW-0813">Transport</keyword>
<comment type="similarity">
    <text evidence="2">Belongs to the major facilitator superfamily. Bcr/CmlA family.</text>
</comment>
<dbReference type="PANTHER" id="PTHR43124">
    <property type="entry name" value="PURINE EFFLUX PUMP PBUE"/>
    <property type="match status" value="1"/>
</dbReference>
<dbReference type="Pfam" id="PF07690">
    <property type="entry name" value="MFS_1"/>
    <property type="match status" value="1"/>
</dbReference>
<evidence type="ECO:0000256" key="1">
    <source>
        <dbReference type="ARBA" id="ARBA00004651"/>
    </source>
</evidence>
<evidence type="ECO:0000256" key="5">
    <source>
        <dbReference type="ARBA" id="ARBA00022692"/>
    </source>
</evidence>
<feature type="transmembrane region" description="Helical" evidence="8">
    <location>
        <begin position="319"/>
        <end position="341"/>
    </location>
</feature>
<feature type="transmembrane region" description="Helical" evidence="8">
    <location>
        <begin position="375"/>
        <end position="395"/>
    </location>
</feature>
<dbReference type="PROSITE" id="PS00216">
    <property type="entry name" value="SUGAR_TRANSPORT_1"/>
    <property type="match status" value="1"/>
</dbReference>
<proteinExistence type="inferred from homology"/>
<dbReference type="PANTHER" id="PTHR43124:SF3">
    <property type="entry name" value="CHLORAMPHENICOL EFFLUX PUMP RV0191"/>
    <property type="match status" value="1"/>
</dbReference>
<dbReference type="SUPFAM" id="SSF103473">
    <property type="entry name" value="MFS general substrate transporter"/>
    <property type="match status" value="1"/>
</dbReference>
<evidence type="ECO:0000256" key="8">
    <source>
        <dbReference type="SAM" id="Phobius"/>
    </source>
</evidence>
<name>A0A5C5UGB8_9CORY</name>
<dbReference type="Gene3D" id="1.20.1720.10">
    <property type="entry name" value="Multidrug resistance protein D"/>
    <property type="match status" value="1"/>
</dbReference>
<dbReference type="InterPro" id="IPR020846">
    <property type="entry name" value="MFS_dom"/>
</dbReference>
<dbReference type="AlphaFoldDB" id="A0A5C5UGB8"/>
<dbReference type="GO" id="GO:1990961">
    <property type="term" value="P:xenobiotic detoxification by transmembrane export across the plasma membrane"/>
    <property type="evidence" value="ECO:0007669"/>
    <property type="project" value="InterPro"/>
</dbReference>
<evidence type="ECO:0000256" key="7">
    <source>
        <dbReference type="ARBA" id="ARBA00023136"/>
    </source>
</evidence>
<evidence type="ECO:0000313" key="10">
    <source>
        <dbReference type="EMBL" id="TWT24510.1"/>
    </source>
</evidence>
<feature type="transmembrane region" description="Helical" evidence="8">
    <location>
        <begin position="108"/>
        <end position="129"/>
    </location>
</feature>
<feature type="transmembrane region" description="Helical" evidence="8">
    <location>
        <begin position="141"/>
        <end position="163"/>
    </location>
</feature>
<evidence type="ECO:0000259" key="9">
    <source>
        <dbReference type="PROSITE" id="PS50850"/>
    </source>
</evidence>
<sequence>MIEHVRTDVKQRLNPTLLSALALLAAGGPFAIDMYLPTLPNIAADLHTSPAAVQLTLSGFMFGMALGQVGSGPISDAWGRRGLLIGGAVLAAIASLACAFAPNIGVLIAARVILGLGSGACVVLARTTIADLATGAAAAKAFSVMMTIQGLAPVVAPVVGGLLAQPLGWRGLFVVLAVIALLQLVVAVTIVRESHPPERRTAASVGAFFGGIGYVLRNRRFRGYTVAYALGFGGLFSYISASPFVFQQQLGVTEVGFSVLFALNSLGIMLGSAINARLVDRCDPHVLVRNAMWVMFACGIGVLIDALFGPHLYVTAPLLFIALANLGPVLGNATALGTGVVRERAGAGSAMMGFAQFIMAGCVSALMGAGDNPALAMGIGLSACLAGGLIGLGSARKG</sequence>
<dbReference type="GO" id="GO:0005886">
    <property type="term" value="C:plasma membrane"/>
    <property type="evidence" value="ECO:0007669"/>
    <property type="project" value="UniProtKB-SubCell"/>
</dbReference>
<feature type="transmembrane region" description="Helical" evidence="8">
    <location>
        <begin position="258"/>
        <end position="279"/>
    </location>
</feature>
<dbReference type="InterPro" id="IPR036259">
    <property type="entry name" value="MFS_trans_sf"/>
</dbReference>
<gene>
    <name evidence="10" type="ORF">FRX94_08035</name>
</gene>